<protein>
    <submittedName>
        <fullName evidence="2">Uncharacterized protein</fullName>
    </submittedName>
</protein>
<evidence type="ECO:0000313" key="2">
    <source>
        <dbReference type="EMBL" id="KAK3739237.1"/>
    </source>
</evidence>
<comment type="caution">
    <text evidence="2">The sequence shown here is derived from an EMBL/GenBank/DDBJ whole genome shotgun (WGS) entry which is preliminary data.</text>
</comment>
<evidence type="ECO:0000256" key="1">
    <source>
        <dbReference type="SAM" id="MobiDB-lite"/>
    </source>
</evidence>
<evidence type="ECO:0000313" key="3">
    <source>
        <dbReference type="Proteomes" id="UP001283361"/>
    </source>
</evidence>
<sequence length="130" mass="14713">MGDKSCHKDTIADNMSKAWKSYELQVDTVYNYRLADASPSNPSDKLRLMPRCSLPEIQMSEFRAANSTGSTCHGHYHSNFLRSQLPASHGFSRRLDPTADDILPVRQSSREGGRPHARHNLLLDPEFRSK</sequence>
<name>A0AAE0YAW7_9GAST</name>
<dbReference type="AlphaFoldDB" id="A0AAE0YAW7"/>
<organism evidence="2 3">
    <name type="scientific">Elysia crispata</name>
    <name type="common">lettuce slug</name>
    <dbReference type="NCBI Taxonomy" id="231223"/>
    <lineage>
        <taxon>Eukaryota</taxon>
        <taxon>Metazoa</taxon>
        <taxon>Spiralia</taxon>
        <taxon>Lophotrochozoa</taxon>
        <taxon>Mollusca</taxon>
        <taxon>Gastropoda</taxon>
        <taxon>Heterobranchia</taxon>
        <taxon>Euthyneura</taxon>
        <taxon>Panpulmonata</taxon>
        <taxon>Sacoglossa</taxon>
        <taxon>Placobranchoidea</taxon>
        <taxon>Plakobranchidae</taxon>
        <taxon>Elysia</taxon>
    </lineage>
</organism>
<keyword evidence="3" id="KW-1185">Reference proteome</keyword>
<proteinExistence type="predicted"/>
<feature type="region of interest" description="Disordered" evidence="1">
    <location>
        <begin position="90"/>
        <end position="130"/>
    </location>
</feature>
<dbReference type="EMBL" id="JAWDGP010006542">
    <property type="protein sequence ID" value="KAK3739237.1"/>
    <property type="molecule type" value="Genomic_DNA"/>
</dbReference>
<dbReference type="Proteomes" id="UP001283361">
    <property type="component" value="Unassembled WGS sequence"/>
</dbReference>
<accession>A0AAE0YAW7</accession>
<reference evidence="2" key="1">
    <citation type="journal article" date="2023" name="G3 (Bethesda)">
        <title>A reference genome for the long-term kleptoplast-retaining sea slug Elysia crispata morphotype clarki.</title>
        <authorList>
            <person name="Eastman K.E."/>
            <person name="Pendleton A.L."/>
            <person name="Shaikh M.A."/>
            <person name="Suttiyut T."/>
            <person name="Ogas R."/>
            <person name="Tomko P."/>
            <person name="Gavelis G."/>
            <person name="Widhalm J.R."/>
            <person name="Wisecaver J.H."/>
        </authorList>
    </citation>
    <scope>NUCLEOTIDE SEQUENCE</scope>
    <source>
        <strain evidence="2">ECLA1</strain>
    </source>
</reference>
<gene>
    <name evidence="2" type="ORF">RRG08_008098</name>
</gene>